<organism evidence="2 3">
    <name type="scientific">Oceanobacillus limi</name>
    <dbReference type="NCBI Taxonomy" id="930131"/>
    <lineage>
        <taxon>Bacteria</taxon>
        <taxon>Bacillati</taxon>
        <taxon>Bacillota</taxon>
        <taxon>Bacilli</taxon>
        <taxon>Bacillales</taxon>
        <taxon>Bacillaceae</taxon>
        <taxon>Oceanobacillus</taxon>
    </lineage>
</organism>
<name>A0A1I0B6U9_9BACI</name>
<accession>A0A1I0B6U9</accession>
<dbReference type="Proteomes" id="UP000198618">
    <property type="component" value="Unassembled WGS sequence"/>
</dbReference>
<feature type="transmembrane region" description="Helical" evidence="1">
    <location>
        <begin position="37"/>
        <end position="55"/>
    </location>
</feature>
<evidence type="ECO:0000313" key="3">
    <source>
        <dbReference type="Proteomes" id="UP000198618"/>
    </source>
</evidence>
<evidence type="ECO:0000313" key="2">
    <source>
        <dbReference type="EMBL" id="SET02506.1"/>
    </source>
</evidence>
<keyword evidence="1" id="KW-0472">Membrane</keyword>
<keyword evidence="1" id="KW-0812">Transmembrane</keyword>
<dbReference type="OrthoDB" id="2664144at2"/>
<proteinExistence type="predicted"/>
<gene>
    <name evidence="2" type="ORF">SAMN05216389_104211</name>
</gene>
<sequence>MKRSYVGVIGLCIVLALNIVFLQLLVHQFKYQNYELVLLYMGINLILFPIAIMIYRKEIHKGGDDNAK</sequence>
<feature type="transmembrane region" description="Helical" evidence="1">
    <location>
        <begin position="5"/>
        <end position="25"/>
    </location>
</feature>
<reference evidence="2 3" key="1">
    <citation type="submission" date="2016-10" db="EMBL/GenBank/DDBJ databases">
        <authorList>
            <person name="de Groot N.N."/>
        </authorList>
    </citation>
    <scope>NUCLEOTIDE SEQUENCE [LARGE SCALE GENOMIC DNA]</scope>
    <source>
        <strain evidence="2 3">IBRC-M 10780</strain>
    </source>
</reference>
<dbReference type="AlphaFoldDB" id="A0A1I0B6U9"/>
<dbReference type="EMBL" id="FOHE01000004">
    <property type="protein sequence ID" value="SET02506.1"/>
    <property type="molecule type" value="Genomic_DNA"/>
</dbReference>
<protein>
    <submittedName>
        <fullName evidence="2">Uncharacterized protein</fullName>
    </submittedName>
</protein>
<dbReference type="STRING" id="930131.SAMN05216389_104211"/>
<keyword evidence="1" id="KW-1133">Transmembrane helix</keyword>
<dbReference type="RefSeq" id="WP_090868101.1">
    <property type="nucleotide sequence ID" value="NZ_FOHE01000004.1"/>
</dbReference>
<keyword evidence="3" id="KW-1185">Reference proteome</keyword>
<evidence type="ECO:0000256" key="1">
    <source>
        <dbReference type="SAM" id="Phobius"/>
    </source>
</evidence>